<keyword evidence="2" id="KW-1133">Transmembrane helix</keyword>
<reference evidence="3 4" key="1">
    <citation type="journal article" date="2019" name="New Phytol.">
        <title>Comparative genomics reveals unique wood-decay strategies and fruiting body development in the Schizophyllaceae.</title>
        <authorList>
            <person name="Almasi E."/>
            <person name="Sahu N."/>
            <person name="Krizsan K."/>
            <person name="Balint B."/>
            <person name="Kovacs G.M."/>
            <person name="Kiss B."/>
            <person name="Cseklye J."/>
            <person name="Drula E."/>
            <person name="Henrissat B."/>
            <person name="Nagy I."/>
            <person name="Chovatia M."/>
            <person name="Adam C."/>
            <person name="LaButti K."/>
            <person name="Lipzen A."/>
            <person name="Riley R."/>
            <person name="Grigoriev I.V."/>
            <person name="Nagy L.G."/>
        </authorList>
    </citation>
    <scope>NUCLEOTIDE SEQUENCE [LARGE SCALE GENOMIC DNA]</scope>
    <source>
        <strain evidence="3 4">NL-1724</strain>
    </source>
</reference>
<feature type="transmembrane region" description="Helical" evidence="2">
    <location>
        <begin position="298"/>
        <end position="320"/>
    </location>
</feature>
<accession>A0A550CI08</accession>
<dbReference type="STRING" id="97359.A0A550CI08"/>
<feature type="transmembrane region" description="Helical" evidence="2">
    <location>
        <begin position="218"/>
        <end position="239"/>
    </location>
</feature>
<feature type="transmembrane region" description="Helical" evidence="2">
    <location>
        <begin position="136"/>
        <end position="155"/>
    </location>
</feature>
<dbReference type="AlphaFoldDB" id="A0A550CI08"/>
<dbReference type="EMBL" id="VDMD01000007">
    <property type="protein sequence ID" value="TRM64429.1"/>
    <property type="molecule type" value="Genomic_DNA"/>
</dbReference>
<keyword evidence="2" id="KW-0812">Transmembrane</keyword>
<organism evidence="3 4">
    <name type="scientific">Schizophyllum amplum</name>
    <dbReference type="NCBI Taxonomy" id="97359"/>
    <lineage>
        <taxon>Eukaryota</taxon>
        <taxon>Fungi</taxon>
        <taxon>Dikarya</taxon>
        <taxon>Basidiomycota</taxon>
        <taxon>Agaricomycotina</taxon>
        <taxon>Agaricomycetes</taxon>
        <taxon>Agaricomycetidae</taxon>
        <taxon>Agaricales</taxon>
        <taxon>Schizophyllaceae</taxon>
        <taxon>Schizophyllum</taxon>
    </lineage>
</organism>
<proteinExistence type="predicted"/>
<comment type="caution">
    <text evidence="3">The sequence shown here is derived from an EMBL/GenBank/DDBJ whole genome shotgun (WGS) entry which is preliminary data.</text>
</comment>
<protein>
    <submittedName>
        <fullName evidence="3">Uncharacterized protein</fullName>
    </submittedName>
</protein>
<gene>
    <name evidence="3" type="ORF">BD626DRAFT_252360</name>
</gene>
<evidence type="ECO:0000313" key="4">
    <source>
        <dbReference type="Proteomes" id="UP000320762"/>
    </source>
</evidence>
<evidence type="ECO:0000313" key="3">
    <source>
        <dbReference type="EMBL" id="TRM64429.1"/>
    </source>
</evidence>
<feature type="transmembrane region" description="Helical" evidence="2">
    <location>
        <begin position="99"/>
        <end position="124"/>
    </location>
</feature>
<evidence type="ECO:0000256" key="1">
    <source>
        <dbReference type="SAM" id="MobiDB-lite"/>
    </source>
</evidence>
<feature type="transmembrane region" description="Helical" evidence="2">
    <location>
        <begin position="188"/>
        <end position="206"/>
    </location>
</feature>
<name>A0A550CI08_9AGAR</name>
<dbReference type="OrthoDB" id="206452at2759"/>
<feature type="region of interest" description="Disordered" evidence="1">
    <location>
        <begin position="390"/>
        <end position="451"/>
    </location>
</feature>
<feature type="compositionally biased region" description="Polar residues" evidence="1">
    <location>
        <begin position="419"/>
        <end position="429"/>
    </location>
</feature>
<feature type="transmembrane region" description="Helical" evidence="2">
    <location>
        <begin position="332"/>
        <end position="354"/>
    </location>
</feature>
<keyword evidence="2" id="KW-0472">Membrane</keyword>
<dbReference type="Proteomes" id="UP000320762">
    <property type="component" value="Unassembled WGS sequence"/>
</dbReference>
<keyword evidence="4" id="KW-1185">Reference proteome</keyword>
<feature type="transmembrane region" description="Helical" evidence="2">
    <location>
        <begin position="251"/>
        <end position="277"/>
    </location>
</feature>
<sequence>MLIASGAFPCSCEHGRMTPRSARAGGGLVAGKPSPISSCLISSCSISSSRTAFLAVPASCSPRPPSVSRPTLNAMDPATNQTVTCARAGAEPVSYIQWVIAYTAVQFAFYGLNAVCFSTSAYCLISRGVLGSRPRLGLLAATTVMFMGSTVFVTMDAIQGLYGARDAFGGLRENDCAHLTTLSIAQNVVLRFMFMLSDVIVVWRAWVLWAANRIVRRCLMVCITLTCSCLLADAAVVAWEQATGYYANSALFSLLVTLPILVTNVTVTTTIGLKTVFHYKSMKSAAGSREYGQKVLRALLVLFWSGAAYCVLCLVFFASGVTSNSGRRWGEFVGAIGASVSCTYPTLIIIWAALERDGDAEVQLVAMQDHGVQLTMPSLFSNGGFPTSAMASQVRSGAPSPERALSVPQSRTRSHSRSVRQSLVSSPLNTMDARKGDEALKTPSGSAYEMA</sequence>
<evidence type="ECO:0000256" key="2">
    <source>
        <dbReference type="SAM" id="Phobius"/>
    </source>
</evidence>